<sequence>MVITLSQLNNSETRTLVNKVAARRNNLSAVLPGTRKLRQQCLDTLKSFIASCTDLVPPAQIRWFDIILRLLEKWFSSYRNKAANDRMKKIMKYLAKDCEKEQLKTNKCLMCSEDLLHSDIAQTRCKFFCFVYLVNSNRIVSDLNLIKEKELDHHKGNEEIMEITLKNIEKLITNKLEERKKSILEETERLLKNQEKNFTGIFSANLKIHTNRLDKIQKEVDTNKSKVLSIEKDLRDFKESLNFQEISITKKLNQTTKRYEKEINNLNKKALDLENWSRRNNLRIDGIYKKRNDNWAECENVVKEMFKNQLKIKNDRVIEKGHRIGPPKEDKKPRTIVQKLLNFQDKTKILYATKNLRGTGIYVNEDFAKETIENRKSCGIQSKSCDSKLLLSTARWRKRELEHVFTAKSYCERTWTVLKAKTGKQKTCSSSLPQMLKVDNNSLYEAQIIAHEFNRNFTEIGLTLSRKIPNTQTSFYDFLVPIDKDICSEELSAELLFDGASIHQGNFPERLKLARVIPIHKEGDRSNISNYRPISVLSIFSNILERIIFNRVYNYFNYNNLFHDNQYGFRKGSSTEHAIIQFIHNISESFYKSQYTLGVFIDLSKAFDTVNHRILIKKIKHYGLNNKIIKWFKSYLTNRKQLVYSSDGQQIEPLSITCGVPQGSILGPLLFLIYVNDLSNASKLKSIMFTDDTNIFLSHTDVYELFQLQTKNSIHFLFVQS</sequence>
<dbReference type="InterPro" id="IPR000477">
    <property type="entry name" value="RT_dom"/>
</dbReference>
<organism evidence="2 3">
    <name type="scientific">Hydra vulgaris</name>
    <name type="common">Hydra</name>
    <name type="synonym">Hydra attenuata</name>
    <dbReference type="NCBI Taxonomy" id="6087"/>
    <lineage>
        <taxon>Eukaryota</taxon>
        <taxon>Metazoa</taxon>
        <taxon>Cnidaria</taxon>
        <taxon>Hydrozoa</taxon>
        <taxon>Hydroidolina</taxon>
        <taxon>Anthoathecata</taxon>
        <taxon>Aplanulata</taxon>
        <taxon>Hydridae</taxon>
        <taxon>Hydra</taxon>
    </lineage>
</organism>
<evidence type="ECO:0000259" key="1">
    <source>
        <dbReference type="PROSITE" id="PS50878"/>
    </source>
</evidence>
<feature type="domain" description="Reverse transcriptase" evidence="1">
    <location>
        <begin position="500"/>
        <end position="721"/>
    </location>
</feature>
<dbReference type="PANTHER" id="PTHR33332">
    <property type="entry name" value="REVERSE TRANSCRIPTASE DOMAIN-CONTAINING PROTEIN"/>
    <property type="match status" value="1"/>
</dbReference>
<gene>
    <name evidence="3" type="primary">LOC136083001</name>
</gene>
<dbReference type="CDD" id="cd01650">
    <property type="entry name" value="RT_nLTR_like"/>
    <property type="match status" value="1"/>
</dbReference>
<dbReference type="GeneID" id="136083001"/>
<reference evidence="3" key="1">
    <citation type="submission" date="2025-08" db="UniProtKB">
        <authorList>
            <consortium name="RefSeq"/>
        </authorList>
    </citation>
    <scope>IDENTIFICATION</scope>
</reference>
<dbReference type="Gene3D" id="3.30.70.1820">
    <property type="entry name" value="L1 transposable element, RRM domain"/>
    <property type="match status" value="1"/>
</dbReference>
<name>A0ABM4CA21_HYDVU</name>
<dbReference type="SUPFAM" id="SSF56672">
    <property type="entry name" value="DNA/RNA polymerases"/>
    <property type="match status" value="1"/>
</dbReference>
<dbReference type="PROSITE" id="PS50878">
    <property type="entry name" value="RT_POL"/>
    <property type="match status" value="1"/>
</dbReference>
<dbReference type="RefSeq" id="XP_065658485.1">
    <property type="nucleotide sequence ID" value="XM_065802413.1"/>
</dbReference>
<accession>A0ABM4CA21</accession>
<dbReference type="InterPro" id="IPR043502">
    <property type="entry name" value="DNA/RNA_pol_sf"/>
</dbReference>
<dbReference type="Proteomes" id="UP001652625">
    <property type="component" value="Chromosome 08"/>
</dbReference>
<keyword evidence="2" id="KW-1185">Reference proteome</keyword>
<protein>
    <submittedName>
        <fullName evidence="3">Uncharacterized protein LOC136083001</fullName>
    </submittedName>
</protein>
<evidence type="ECO:0000313" key="2">
    <source>
        <dbReference type="Proteomes" id="UP001652625"/>
    </source>
</evidence>
<proteinExistence type="predicted"/>
<evidence type="ECO:0000313" key="3">
    <source>
        <dbReference type="RefSeq" id="XP_065658485.1"/>
    </source>
</evidence>
<dbReference type="Pfam" id="PF00078">
    <property type="entry name" value="RVT_1"/>
    <property type="match status" value="1"/>
</dbReference>